<organism evidence="6 7">
    <name type="scientific">Amycolatopsis alkalitolerans</name>
    <dbReference type="NCBI Taxonomy" id="2547244"/>
    <lineage>
        <taxon>Bacteria</taxon>
        <taxon>Bacillati</taxon>
        <taxon>Actinomycetota</taxon>
        <taxon>Actinomycetes</taxon>
        <taxon>Pseudonocardiales</taxon>
        <taxon>Pseudonocardiaceae</taxon>
        <taxon>Amycolatopsis</taxon>
    </lineage>
</organism>
<name>A0A5C4LSW4_9PSEU</name>
<dbReference type="Proteomes" id="UP000305546">
    <property type="component" value="Unassembled WGS sequence"/>
</dbReference>
<dbReference type="Gene3D" id="1.10.357.10">
    <property type="entry name" value="Tetracycline Repressor, domain 2"/>
    <property type="match status" value="1"/>
</dbReference>
<feature type="domain" description="HTH tetR-type" evidence="5">
    <location>
        <begin position="22"/>
        <end position="82"/>
    </location>
</feature>
<dbReference type="SUPFAM" id="SSF46689">
    <property type="entry name" value="Homeodomain-like"/>
    <property type="match status" value="1"/>
</dbReference>
<keyword evidence="1" id="KW-0805">Transcription regulation</keyword>
<dbReference type="PROSITE" id="PS50977">
    <property type="entry name" value="HTH_TETR_2"/>
    <property type="match status" value="1"/>
</dbReference>
<dbReference type="InterPro" id="IPR036271">
    <property type="entry name" value="Tet_transcr_reg_TetR-rel_C_sf"/>
</dbReference>
<feature type="DNA-binding region" description="H-T-H motif" evidence="4">
    <location>
        <begin position="45"/>
        <end position="64"/>
    </location>
</feature>
<evidence type="ECO:0000313" key="6">
    <source>
        <dbReference type="EMBL" id="TNC20081.1"/>
    </source>
</evidence>
<sequence>MRVGYPEGVPKIAASTVVEHRAQQRASLLAAAEDLLVADGYAALNFGTLAERTGLARPSMYKYFASKDDLVAAVCEEALPPLLARLTTAMDRANSPRDKLVAYVRTQLEMVAEGGHELAATLARASLPPAVRKRIRAVHDQFAPNIEQLLADLGDPRPTLTAAFVQGVINEATRQIHNEPAAETITAAVGFILSGTSARWSRSNALGT</sequence>
<dbReference type="SUPFAM" id="SSF48498">
    <property type="entry name" value="Tetracyclin repressor-like, C-terminal domain"/>
    <property type="match status" value="1"/>
</dbReference>
<evidence type="ECO:0000256" key="4">
    <source>
        <dbReference type="PROSITE-ProRule" id="PRU00335"/>
    </source>
</evidence>
<gene>
    <name evidence="6" type="ORF">FG385_31660</name>
</gene>
<protein>
    <submittedName>
        <fullName evidence="6">TetR/AcrR family transcriptional regulator</fullName>
    </submittedName>
</protein>
<evidence type="ECO:0000256" key="3">
    <source>
        <dbReference type="ARBA" id="ARBA00023163"/>
    </source>
</evidence>
<accession>A0A5C4LSW4</accession>
<dbReference type="InterPro" id="IPR001647">
    <property type="entry name" value="HTH_TetR"/>
</dbReference>
<dbReference type="Pfam" id="PF00440">
    <property type="entry name" value="TetR_N"/>
    <property type="match status" value="1"/>
</dbReference>
<evidence type="ECO:0000256" key="2">
    <source>
        <dbReference type="ARBA" id="ARBA00023125"/>
    </source>
</evidence>
<evidence type="ECO:0000259" key="5">
    <source>
        <dbReference type="PROSITE" id="PS50977"/>
    </source>
</evidence>
<reference evidence="6 7" key="1">
    <citation type="submission" date="2019-06" db="EMBL/GenBank/DDBJ databases">
        <title>Amycolatopsis alkalitolerans sp. nov., isolated from Gastrodia elata Blume.</title>
        <authorList>
            <person name="Narsing Rao M.P."/>
            <person name="Li W.J."/>
        </authorList>
    </citation>
    <scope>NUCLEOTIDE SEQUENCE [LARGE SCALE GENOMIC DNA]</scope>
    <source>
        <strain evidence="6 7">SYSUP0005</strain>
    </source>
</reference>
<proteinExistence type="predicted"/>
<keyword evidence="3" id="KW-0804">Transcription</keyword>
<keyword evidence="7" id="KW-1185">Reference proteome</keyword>
<dbReference type="AlphaFoldDB" id="A0A5C4LSW4"/>
<evidence type="ECO:0000256" key="1">
    <source>
        <dbReference type="ARBA" id="ARBA00023015"/>
    </source>
</evidence>
<dbReference type="EMBL" id="VDFW01000046">
    <property type="protein sequence ID" value="TNC20081.1"/>
    <property type="molecule type" value="Genomic_DNA"/>
</dbReference>
<comment type="caution">
    <text evidence="6">The sequence shown here is derived from an EMBL/GenBank/DDBJ whole genome shotgun (WGS) entry which is preliminary data.</text>
</comment>
<dbReference type="PANTHER" id="PTHR47506:SF6">
    <property type="entry name" value="HTH-TYPE TRANSCRIPTIONAL REPRESSOR NEMR"/>
    <property type="match status" value="1"/>
</dbReference>
<evidence type="ECO:0000313" key="7">
    <source>
        <dbReference type="Proteomes" id="UP000305546"/>
    </source>
</evidence>
<dbReference type="PRINTS" id="PR00455">
    <property type="entry name" value="HTHTETR"/>
</dbReference>
<dbReference type="Gene3D" id="1.10.10.60">
    <property type="entry name" value="Homeodomain-like"/>
    <property type="match status" value="1"/>
</dbReference>
<dbReference type="InterPro" id="IPR009057">
    <property type="entry name" value="Homeodomain-like_sf"/>
</dbReference>
<dbReference type="PANTHER" id="PTHR47506">
    <property type="entry name" value="TRANSCRIPTIONAL REGULATORY PROTEIN"/>
    <property type="match status" value="1"/>
</dbReference>
<dbReference type="GO" id="GO:0003677">
    <property type="term" value="F:DNA binding"/>
    <property type="evidence" value="ECO:0007669"/>
    <property type="project" value="UniProtKB-UniRule"/>
</dbReference>
<keyword evidence="2 4" id="KW-0238">DNA-binding</keyword>